<accession>A0AAX6NCR6</accession>
<sequence>MALLDSGIGGWSFLTKIEEKYPQHTYLYYADQKNSPYGNKSFSELEAITHNWISLFKEQEIDLLILACNTLTASFKATFQRHLNVPVYGTTDGLIEDSIGEENLVLLATVSTVKSSWYNKIFPNKNLFSVGSTWLAATIEKKFSLTKTELDMLKLEVENIVSNNWESMILGCTHYPLIKNQLELIWPNKQFIDPAETIVEKLSDYLMCSCVDSNIIMYTTGDASLLEKQVRSFFNEKKQKKISSAKIRQTEGGLIR</sequence>
<comment type="caution">
    <text evidence="2">The sequence shown here is derived from an EMBL/GenBank/DDBJ whole genome shotgun (WGS) entry which is preliminary data.</text>
</comment>
<dbReference type="InterPro" id="IPR015942">
    <property type="entry name" value="Asp/Glu/hydantoin_racemase"/>
</dbReference>
<dbReference type="PANTHER" id="PTHR21198:SF2">
    <property type="entry name" value="GLUTAMATE RACEMASE"/>
    <property type="match status" value="1"/>
</dbReference>
<proteinExistence type="predicted"/>
<dbReference type="GO" id="GO:0008881">
    <property type="term" value="F:glutamate racemase activity"/>
    <property type="evidence" value="ECO:0007669"/>
    <property type="project" value="TreeGrafter"/>
</dbReference>
<dbReference type="AlphaFoldDB" id="A0AAX6NCR6"/>
<dbReference type="InterPro" id="IPR001920">
    <property type="entry name" value="Asp/Glu_race"/>
</dbReference>
<dbReference type="Gene3D" id="3.40.50.1860">
    <property type="match status" value="2"/>
</dbReference>
<dbReference type="PROSITE" id="PS00924">
    <property type="entry name" value="ASP_GLU_RACEMASE_2"/>
    <property type="match status" value="1"/>
</dbReference>
<gene>
    <name evidence="2" type="ORF">O0Q50_21280</name>
</gene>
<dbReference type="Proteomes" id="UP001269400">
    <property type="component" value="Unassembled WGS sequence"/>
</dbReference>
<dbReference type="InterPro" id="IPR033134">
    <property type="entry name" value="Asp/Glu_racemase_AS_2"/>
</dbReference>
<evidence type="ECO:0000313" key="3">
    <source>
        <dbReference type="Proteomes" id="UP001269400"/>
    </source>
</evidence>
<reference evidence="2" key="1">
    <citation type="journal article" date="2022" name="J Environ Chem Eng">
        <title>Biodegradation of petroleum oil using a constructed nonpathogenic and heavy metal-tolerant bacterial consortium isolated from marine sponges.</title>
        <authorList>
            <person name="Dechsakulwatana C."/>
            <person name="Rungsihiranrut A."/>
            <person name="Muangchinda C."/>
            <person name="Ningthoujam R."/>
            <person name="Klankeo P."/>
            <person name="Pinyakong O."/>
        </authorList>
    </citation>
    <scope>NUCLEOTIDE SEQUENCE</scope>
    <source>
        <strain evidence="2">TL01-2</strain>
    </source>
</reference>
<dbReference type="PANTHER" id="PTHR21198">
    <property type="entry name" value="GLUTAMATE RACEMASE"/>
    <property type="match status" value="1"/>
</dbReference>
<dbReference type="EMBL" id="JAPTGD010000002">
    <property type="protein sequence ID" value="MDU9693713.1"/>
    <property type="molecule type" value="Genomic_DNA"/>
</dbReference>
<evidence type="ECO:0000313" key="2">
    <source>
        <dbReference type="EMBL" id="MDU9693713.1"/>
    </source>
</evidence>
<name>A0AAX6NCR6_PRIAR</name>
<protein>
    <submittedName>
        <fullName evidence="2">Aspartate/glutamate racemase family protein</fullName>
    </submittedName>
</protein>
<evidence type="ECO:0000256" key="1">
    <source>
        <dbReference type="ARBA" id="ARBA00023235"/>
    </source>
</evidence>
<keyword evidence="1" id="KW-0413">Isomerase</keyword>
<reference evidence="2" key="2">
    <citation type="submission" date="2022-12" db="EMBL/GenBank/DDBJ databases">
        <authorList>
            <person name="Dechsakulwatana C."/>
            <person name="Rungsihiranrut A."/>
            <person name="Muangchinda C."/>
            <person name="Ningthoujam R."/>
            <person name="Klankeo P."/>
            <person name="Pinyakong O."/>
        </authorList>
    </citation>
    <scope>NUCLEOTIDE SEQUENCE</scope>
    <source>
        <strain evidence="2">TL01-2</strain>
    </source>
</reference>
<dbReference type="SUPFAM" id="SSF53681">
    <property type="entry name" value="Aspartate/glutamate racemase"/>
    <property type="match status" value="2"/>
</dbReference>
<organism evidence="2 3">
    <name type="scientific">Priestia aryabhattai</name>
    <name type="common">Bacillus aryabhattai</name>
    <dbReference type="NCBI Taxonomy" id="412384"/>
    <lineage>
        <taxon>Bacteria</taxon>
        <taxon>Bacillati</taxon>
        <taxon>Bacillota</taxon>
        <taxon>Bacilli</taxon>
        <taxon>Bacillales</taxon>
        <taxon>Bacillaceae</taxon>
        <taxon>Priestia</taxon>
    </lineage>
</organism>
<dbReference type="Pfam" id="PF01177">
    <property type="entry name" value="Asp_Glu_race"/>
    <property type="match status" value="1"/>
</dbReference>
<dbReference type="RefSeq" id="WP_316911458.1">
    <property type="nucleotide sequence ID" value="NZ_JAPTGD010000002.1"/>
</dbReference>
<dbReference type="GO" id="GO:0009252">
    <property type="term" value="P:peptidoglycan biosynthetic process"/>
    <property type="evidence" value="ECO:0007669"/>
    <property type="project" value="TreeGrafter"/>
</dbReference>